<dbReference type="EMBL" id="CP034328">
    <property type="protein sequence ID" value="AZL58592.1"/>
    <property type="molecule type" value="Genomic_DNA"/>
</dbReference>
<evidence type="ECO:0000313" key="3">
    <source>
        <dbReference type="Proteomes" id="UP000282002"/>
    </source>
</evidence>
<evidence type="ECO:0000256" key="1">
    <source>
        <dbReference type="SAM" id="SignalP"/>
    </source>
</evidence>
<proteinExistence type="predicted"/>
<dbReference type="AlphaFoldDB" id="A0A3S8U4N2"/>
<dbReference type="KEGG" id="taw:EI545_06935"/>
<gene>
    <name evidence="2" type="ORF">EI545_06935</name>
</gene>
<evidence type="ECO:0008006" key="4">
    <source>
        <dbReference type="Google" id="ProtNLM"/>
    </source>
</evidence>
<organism evidence="2 3">
    <name type="scientific">Tabrizicola piscis</name>
    <dbReference type="NCBI Taxonomy" id="2494374"/>
    <lineage>
        <taxon>Bacteria</taxon>
        <taxon>Pseudomonadati</taxon>
        <taxon>Pseudomonadota</taxon>
        <taxon>Alphaproteobacteria</taxon>
        <taxon>Rhodobacterales</taxon>
        <taxon>Paracoccaceae</taxon>
        <taxon>Tabrizicola</taxon>
    </lineage>
</organism>
<dbReference type="RefSeq" id="WP_125324793.1">
    <property type="nucleotide sequence ID" value="NZ_CP034328.1"/>
</dbReference>
<dbReference type="Proteomes" id="UP000282002">
    <property type="component" value="Chromosome"/>
</dbReference>
<feature type="chain" id="PRO_5019534893" description="Lipoprotein" evidence="1">
    <location>
        <begin position="23"/>
        <end position="96"/>
    </location>
</feature>
<sequence length="96" mass="10154">MKTALIPVLLLAACGPIPVADAEQLCLDRARLAQQPRGQVAVGVTSDGGAASRIELDISTDYLTGRDPAVVFENCVVARSGQLPTRPLYQMPGYKS</sequence>
<keyword evidence="3" id="KW-1185">Reference proteome</keyword>
<reference evidence="2 3" key="1">
    <citation type="submission" date="2018-12" db="EMBL/GenBank/DDBJ databases">
        <title>Complete genome sequencing of Tabrizicola sp. K13M18.</title>
        <authorList>
            <person name="Bae J.-W."/>
        </authorList>
    </citation>
    <scope>NUCLEOTIDE SEQUENCE [LARGE SCALE GENOMIC DNA]</scope>
    <source>
        <strain evidence="2 3">K13M18</strain>
    </source>
</reference>
<feature type="signal peptide" evidence="1">
    <location>
        <begin position="1"/>
        <end position="22"/>
    </location>
</feature>
<accession>A0A3S8U4N2</accession>
<evidence type="ECO:0000313" key="2">
    <source>
        <dbReference type="EMBL" id="AZL58592.1"/>
    </source>
</evidence>
<protein>
    <recommendedName>
        <fullName evidence="4">Lipoprotein</fullName>
    </recommendedName>
</protein>
<name>A0A3S8U4N2_9RHOB</name>
<dbReference type="OrthoDB" id="7691501at2"/>
<keyword evidence="1" id="KW-0732">Signal</keyword>